<proteinExistence type="predicted"/>
<keyword evidence="3" id="KW-1185">Reference proteome</keyword>
<name>A0AAE0TRE6_9PEZI</name>
<evidence type="ECO:0000313" key="2">
    <source>
        <dbReference type="EMBL" id="KAK3672399.1"/>
    </source>
</evidence>
<feature type="compositionally biased region" description="Basic and acidic residues" evidence="1">
    <location>
        <begin position="218"/>
        <end position="247"/>
    </location>
</feature>
<dbReference type="Proteomes" id="UP001274830">
    <property type="component" value="Unassembled WGS sequence"/>
</dbReference>
<gene>
    <name evidence="2" type="ORF">LTR78_007706</name>
</gene>
<protein>
    <submittedName>
        <fullName evidence="2">Uncharacterized protein</fullName>
    </submittedName>
</protein>
<evidence type="ECO:0000256" key="1">
    <source>
        <dbReference type="SAM" id="MobiDB-lite"/>
    </source>
</evidence>
<sequence>MRSHPSANINNLWITDTLLHNLDRAREITDSIRADLDHAEHVQELSIRECRLHEDVLDDMKQRLRSTSRISFHYACLEADYQRSIDQYIAAKVSMSDAHADIRELFRNLGGASRTERAAEDEYLDHLDQIERRRDDGARRLAEEAEQLAADAIWRRERQARHRRRASSRRRERDWFISQQAEDEADERRQDEKTRQREEGARRLAEEACRLEEEEEEAQRQEAHHQAEHEAQEQRERRRRQRSESFRGKVPNFASRRPATGPAQATAASTSAATFFAAAEKAFANYAAMTAFPEPPAIPCYKCQAGAQQRALQGCEHNIRSTFSSLSAAKLKLWRAKFHPDRFCAIADLKLREECKRKAQEVFVVLSEMISSAGK</sequence>
<feature type="region of interest" description="Disordered" evidence="1">
    <location>
        <begin position="181"/>
        <end position="266"/>
    </location>
</feature>
<feature type="compositionally biased region" description="Basic and acidic residues" evidence="1">
    <location>
        <begin position="186"/>
        <end position="211"/>
    </location>
</feature>
<comment type="caution">
    <text evidence="2">The sequence shown here is derived from an EMBL/GenBank/DDBJ whole genome shotgun (WGS) entry which is preliminary data.</text>
</comment>
<dbReference type="EMBL" id="JAUTXT010000033">
    <property type="protein sequence ID" value="KAK3672399.1"/>
    <property type="molecule type" value="Genomic_DNA"/>
</dbReference>
<dbReference type="AlphaFoldDB" id="A0AAE0TRE6"/>
<accession>A0AAE0TRE6</accession>
<evidence type="ECO:0000313" key="3">
    <source>
        <dbReference type="Proteomes" id="UP001274830"/>
    </source>
</evidence>
<organism evidence="2 3">
    <name type="scientific">Recurvomyces mirabilis</name>
    <dbReference type="NCBI Taxonomy" id="574656"/>
    <lineage>
        <taxon>Eukaryota</taxon>
        <taxon>Fungi</taxon>
        <taxon>Dikarya</taxon>
        <taxon>Ascomycota</taxon>
        <taxon>Pezizomycotina</taxon>
        <taxon>Dothideomycetes</taxon>
        <taxon>Dothideomycetidae</taxon>
        <taxon>Mycosphaerellales</taxon>
        <taxon>Teratosphaeriaceae</taxon>
        <taxon>Recurvomyces</taxon>
    </lineage>
</organism>
<reference evidence="2" key="1">
    <citation type="submission" date="2023-07" db="EMBL/GenBank/DDBJ databases">
        <title>Black Yeasts Isolated from many extreme environments.</title>
        <authorList>
            <person name="Coleine C."/>
            <person name="Stajich J.E."/>
            <person name="Selbmann L."/>
        </authorList>
    </citation>
    <scope>NUCLEOTIDE SEQUENCE</scope>
    <source>
        <strain evidence="2">CCFEE 5485</strain>
    </source>
</reference>